<evidence type="ECO:0000259" key="7">
    <source>
        <dbReference type="PROSITE" id="PS51635"/>
    </source>
</evidence>
<dbReference type="InterPro" id="IPR002641">
    <property type="entry name" value="PNPLA_dom"/>
</dbReference>
<accession>A0A2S5STB5</accession>
<keyword evidence="5" id="KW-0472">Membrane</keyword>
<comment type="subcellular location">
    <subcellularLocation>
        <location evidence="1">Membrane</location>
    </subcellularLocation>
</comment>
<feature type="short sequence motif" description="GXGXXG" evidence="6">
    <location>
        <begin position="45"/>
        <end position="50"/>
    </location>
</feature>
<sequence>MRPVLRPAAWLAAAALLWPWAGWAQLAESPAADNARARIGLVLSGGGARGGAHIGVLRVLEELRVPVDVIVGTSAGSIVGAAYASGLPLPAIEEEMKGLSTGALFRDSRRADEPYRHKVDDGTNFIGPEVGVRADGLALPKGAVAGVSLEAVLRRLTRRQAHTEFDRLPVPFRAVATDLATGEMVVLSEGSLTQAVRASMAVPGAVTPVEIDGRLLVDGGLTRNLPVDLARQLGADVVIAVNVGTPLLKREEISSILSVTEQVIGILTQANVRQSLSELKDRDILITPDLGNISSANFDRLSEAAQRGEEAARAAREALSRLSLPPPVYESLMIARFQGERRMATRIDEIRVSGTDKVNPDVVRASMLTQEGDAFDSRRLDADMKRIFARGDFESVNYALIEEDGRNVLVTEVAEKPWGPNYLRFGLALSSDFKGNAYFNLLGTHRSTWLNALGAEWRTDVQVGRNDLVRTEWYQPLDTRQTFFVSGHALLQRDPLDIFSSDGQQRLVRLRRTLSGVGGDVGLTLGTAGELRLGLFRGRLRLSEDTNVLAGVTDLPKAQMGAARLQLGLDTLDNSRFPREGYAVDLSIYASHPRLGAKDRYTKAYASATKPLTLGAHTVLLSGFAGRALGDTALPDYELFSLGGFQRLSGYQTGELTGTEVGYARINYNYRLAQADLFDGAYLGISLEAGRIGESAFGSSRTSLRRGGSIYFAFDSPLGPVYLAYGHADGGRRAAYFFLGRP</sequence>
<dbReference type="AlphaFoldDB" id="A0A2S5STB5"/>
<dbReference type="GO" id="GO:0016787">
    <property type="term" value="F:hydrolase activity"/>
    <property type="evidence" value="ECO:0007669"/>
    <property type="project" value="UniProtKB-UniRule"/>
</dbReference>
<evidence type="ECO:0000313" key="8">
    <source>
        <dbReference type="EMBL" id="PPE65980.1"/>
    </source>
</evidence>
<evidence type="ECO:0000256" key="6">
    <source>
        <dbReference type="PROSITE-ProRule" id="PRU01161"/>
    </source>
</evidence>
<dbReference type="PROSITE" id="PS51635">
    <property type="entry name" value="PNPLA"/>
    <property type="match status" value="1"/>
</dbReference>
<dbReference type="Proteomes" id="UP000238605">
    <property type="component" value="Unassembled WGS sequence"/>
</dbReference>
<gene>
    <name evidence="8" type="ORF">C1704_11850</name>
</gene>
<dbReference type="InterPro" id="IPR016035">
    <property type="entry name" value="Acyl_Trfase/lysoPLipase"/>
</dbReference>
<proteinExistence type="predicted"/>
<keyword evidence="3 6" id="KW-0442">Lipid degradation</keyword>
<feature type="active site" description="Nucleophile" evidence="6">
    <location>
        <position position="74"/>
    </location>
</feature>
<dbReference type="Pfam" id="PF01734">
    <property type="entry name" value="Patatin"/>
    <property type="match status" value="1"/>
</dbReference>
<dbReference type="InterPro" id="IPR010827">
    <property type="entry name" value="BamA/TamA_POTRA"/>
</dbReference>
<evidence type="ECO:0000313" key="9">
    <source>
        <dbReference type="Proteomes" id="UP000238605"/>
    </source>
</evidence>
<dbReference type="GO" id="GO:0016042">
    <property type="term" value="P:lipid catabolic process"/>
    <property type="evidence" value="ECO:0007669"/>
    <property type="project" value="UniProtKB-UniRule"/>
</dbReference>
<dbReference type="InterPro" id="IPR050301">
    <property type="entry name" value="NTE"/>
</dbReference>
<dbReference type="RefSeq" id="WP_104302929.1">
    <property type="nucleotide sequence ID" value="NZ_PSNX01000010.1"/>
</dbReference>
<dbReference type="Pfam" id="PF01103">
    <property type="entry name" value="Omp85"/>
    <property type="match status" value="1"/>
</dbReference>
<dbReference type="OrthoDB" id="5290098at2"/>
<feature type="short sequence motif" description="DGA/G" evidence="6">
    <location>
        <begin position="218"/>
        <end position="220"/>
    </location>
</feature>
<dbReference type="PANTHER" id="PTHR14226">
    <property type="entry name" value="NEUROPATHY TARGET ESTERASE/SWISS CHEESE D.MELANOGASTER"/>
    <property type="match status" value="1"/>
</dbReference>
<dbReference type="InterPro" id="IPR000184">
    <property type="entry name" value="Bac_surfAg_D15"/>
</dbReference>
<evidence type="ECO:0000256" key="1">
    <source>
        <dbReference type="ARBA" id="ARBA00004370"/>
    </source>
</evidence>
<keyword evidence="9" id="KW-1185">Reference proteome</keyword>
<protein>
    <submittedName>
        <fullName evidence="8">NTE family protein</fullName>
    </submittedName>
</protein>
<reference evidence="8 9" key="1">
    <citation type="submission" date="2018-02" db="EMBL/GenBank/DDBJ databases">
        <title>Reclassifiation of [Polyangium] brachysporum DSM 7029 as Guopingzhaonella breviflexa gen. nov., sp. nov., a member of the family Comamonadaceae.</title>
        <authorList>
            <person name="Tang B."/>
        </authorList>
    </citation>
    <scope>NUCLEOTIDE SEQUENCE [LARGE SCALE GENOMIC DNA]</scope>
    <source>
        <strain evidence="8 9">BCRC 80649</strain>
    </source>
</reference>
<keyword evidence="2 6" id="KW-0378">Hydrolase</keyword>
<feature type="short sequence motif" description="GXSXG" evidence="6">
    <location>
        <begin position="72"/>
        <end position="76"/>
    </location>
</feature>
<organism evidence="8 9">
    <name type="scientific">Caldimonas caldifontis</name>
    <dbReference type="NCBI Taxonomy" id="1452508"/>
    <lineage>
        <taxon>Bacteria</taxon>
        <taxon>Pseudomonadati</taxon>
        <taxon>Pseudomonadota</taxon>
        <taxon>Betaproteobacteria</taxon>
        <taxon>Burkholderiales</taxon>
        <taxon>Sphaerotilaceae</taxon>
        <taxon>Caldimonas</taxon>
    </lineage>
</organism>
<dbReference type="EMBL" id="PSNX01000010">
    <property type="protein sequence ID" value="PPE65980.1"/>
    <property type="molecule type" value="Genomic_DNA"/>
</dbReference>
<keyword evidence="4 6" id="KW-0443">Lipid metabolism</keyword>
<dbReference type="Gene3D" id="2.40.160.50">
    <property type="entry name" value="membrane protein fhac: a member of the omp85/tpsb transporter family"/>
    <property type="match status" value="1"/>
</dbReference>
<evidence type="ECO:0000256" key="2">
    <source>
        <dbReference type="ARBA" id="ARBA00022801"/>
    </source>
</evidence>
<feature type="active site" description="Proton acceptor" evidence="6">
    <location>
        <position position="218"/>
    </location>
</feature>
<dbReference type="Pfam" id="PF07244">
    <property type="entry name" value="POTRA"/>
    <property type="match status" value="1"/>
</dbReference>
<feature type="domain" description="PNPLA" evidence="7">
    <location>
        <begin position="41"/>
        <end position="231"/>
    </location>
</feature>
<dbReference type="Gene3D" id="3.10.20.310">
    <property type="entry name" value="membrane protein fhac"/>
    <property type="match status" value="1"/>
</dbReference>
<dbReference type="Gene3D" id="3.40.1090.10">
    <property type="entry name" value="Cytosolic phospholipase A2 catalytic domain"/>
    <property type="match status" value="2"/>
</dbReference>
<evidence type="ECO:0000256" key="3">
    <source>
        <dbReference type="ARBA" id="ARBA00022963"/>
    </source>
</evidence>
<dbReference type="GO" id="GO:0019867">
    <property type="term" value="C:outer membrane"/>
    <property type="evidence" value="ECO:0007669"/>
    <property type="project" value="InterPro"/>
</dbReference>
<evidence type="ECO:0000256" key="5">
    <source>
        <dbReference type="ARBA" id="ARBA00023136"/>
    </source>
</evidence>
<name>A0A2S5STB5_9BURK</name>
<dbReference type="CDD" id="cd07205">
    <property type="entry name" value="Pat_PNPLA6_PNPLA7_NTE1_like"/>
    <property type="match status" value="1"/>
</dbReference>
<dbReference type="PANTHER" id="PTHR14226:SF29">
    <property type="entry name" value="NEUROPATHY TARGET ESTERASE SWS"/>
    <property type="match status" value="1"/>
</dbReference>
<comment type="caution">
    <text evidence="8">The sequence shown here is derived from an EMBL/GenBank/DDBJ whole genome shotgun (WGS) entry which is preliminary data.</text>
</comment>
<evidence type="ECO:0000256" key="4">
    <source>
        <dbReference type="ARBA" id="ARBA00023098"/>
    </source>
</evidence>
<dbReference type="SUPFAM" id="SSF52151">
    <property type="entry name" value="FabD/lysophospholipase-like"/>
    <property type="match status" value="1"/>
</dbReference>